<gene>
    <name evidence="2" type="ORF">SAMN04488121_102667</name>
</gene>
<dbReference type="AlphaFoldDB" id="A0A1G7N4U2"/>
<dbReference type="SUPFAM" id="SSF47413">
    <property type="entry name" value="lambda repressor-like DNA-binding domains"/>
    <property type="match status" value="1"/>
</dbReference>
<dbReference type="Proteomes" id="UP000199045">
    <property type="component" value="Unassembled WGS sequence"/>
</dbReference>
<dbReference type="GO" id="GO:0003677">
    <property type="term" value="F:DNA binding"/>
    <property type="evidence" value="ECO:0007669"/>
    <property type="project" value="InterPro"/>
</dbReference>
<dbReference type="PROSITE" id="PS50943">
    <property type="entry name" value="HTH_CROC1"/>
    <property type="match status" value="1"/>
</dbReference>
<dbReference type="SMART" id="SM00530">
    <property type="entry name" value="HTH_XRE"/>
    <property type="match status" value="1"/>
</dbReference>
<sequence length="143" mass="15878">MSKIFEDAINALPAHSLERAAMSLEVADRIHAILEKKGMSHKELAQALGKSESEISKWMRGAHNFTFETIAKINAALGTKLIYVPKERSVKQLDGRLAKSDPTVVAIKSLKPAVGLYDTSQQWSLYKEIGDRKATVPFTLNRN</sequence>
<name>A0A1G7N4U2_CHIFI</name>
<dbReference type="CDD" id="cd00093">
    <property type="entry name" value="HTH_XRE"/>
    <property type="match status" value="1"/>
</dbReference>
<dbReference type="InterPro" id="IPR001387">
    <property type="entry name" value="Cro/C1-type_HTH"/>
</dbReference>
<dbReference type="RefSeq" id="WP_245705394.1">
    <property type="nucleotide sequence ID" value="NZ_FNBN01000002.1"/>
</dbReference>
<dbReference type="InterPro" id="IPR010982">
    <property type="entry name" value="Lambda_DNA-bd_dom_sf"/>
</dbReference>
<reference evidence="3" key="1">
    <citation type="submission" date="2016-10" db="EMBL/GenBank/DDBJ databases">
        <authorList>
            <person name="Varghese N."/>
            <person name="Submissions S."/>
        </authorList>
    </citation>
    <scope>NUCLEOTIDE SEQUENCE [LARGE SCALE GENOMIC DNA]</scope>
    <source>
        <strain evidence="3">DSM 527</strain>
    </source>
</reference>
<proteinExistence type="predicted"/>
<evidence type="ECO:0000313" key="2">
    <source>
        <dbReference type="EMBL" id="SDF69068.1"/>
    </source>
</evidence>
<evidence type="ECO:0000259" key="1">
    <source>
        <dbReference type="PROSITE" id="PS50943"/>
    </source>
</evidence>
<dbReference type="Pfam" id="PF01381">
    <property type="entry name" value="HTH_3"/>
    <property type="match status" value="1"/>
</dbReference>
<protein>
    <submittedName>
        <fullName evidence="2">Helix-turn-helix</fullName>
    </submittedName>
</protein>
<evidence type="ECO:0000313" key="3">
    <source>
        <dbReference type="Proteomes" id="UP000199045"/>
    </source>
</evidence>
<dbReference type="STRING" id="104663.SAMN04488121_102667"/>
<accession>A0A1G7N4U2</accession>
<feature type="domain" description="HTH cro/C1-type" evidence="1">
    <location>
        <begin position="30"/>
        <end position="84"/>
    </location>
</feature>
<organism evidence="2 3">
    <name type="scientific">Chitinophaga filiformis</name>
    <name type="common">Myxococcus filiformis</name>
    <name type="synonym">Flexibacter filiformis</name>
    <dbReference type="NCBI Taxonomy" id="104663"/>
    <lineage>
        <taxon>Bacteria</taxon>
        <taxon>Pseudomonadati</taxon>
        <taxon>Bacteroidota</taxon>
        <taxon>Chitinophagia</taxon>
        <taxon>Chitinophagales</taxon>
        <taxon>Chitinophagaceae</taxon>
        <taxon>Chitinophaga</taxon>
    </lineage>
</organism>
<dbReference type="EMBL" id="FNBN01000002">
    <property type="protein sequence ID" value="SDF69068.1"/>
    <property type="molecule type" value="Genomic_DNA"/>
</dbReference>
<dbReference type="Gene3D" id="1.10.260.40">
    <property type="entry name" value="lambda repressor-like DNA-binding domains"/>
    <property type="match status" value="1"/>
</dbReference>